<reference evidence="2" key="1">
    <citation type="submission" date="2021-01" db="EMBL/GenBank/DDBJ databases">
        <title>Caligus Genome Assembly.</title>
        <authorList>
            <person name="Gallardo-Escarate C."/>
        </authorList>
    </citation>
    <scope>NUCLEOTIDE SEQUENCE [LARGE SCALE GENOMIC DNA]</scope>
</reference>
<organism evidence="1 2">
    <name type="scientific">Caligus rogercresseyi</name>
    <name type="common">Sea louse</name>
    <dbReference type="NCBI Taxonomy" id="217165"/>
    <lineage>
        <taxon>Eukaryota</taxon>
        <taxon>Metazoa</taxon>
        <taxon>Ecdysozoa</taxon>
        <taxon>Arthropoda</taxon>
        <taxon>Crustacea</taxon>
        <taxon>Multicrustacea</taxon>
        <taxon>Hexanauplia</taxon>
        <taxon>Copepoda</taxon>
        <taxon>Siphonostomatoida</taxon>
        <taxon>Caligidae</taxon>
        <taxon>Caligus</taxon>
    </lineage>
</organism>
<proteinExistence type="predicted"/>
<dbReference type="OrthoDB" id="642895at2759"/>
<accession>A0A7T8K862</accession>
<dbReference type="EMBL" id="CP045896">
    <property type="protein sequence ID" value="QQP49793.1"/>
    <property type="molecule type" value="Genomic_DNA"/>
</dbReference>
<evidence type="ECO:0000313" key="1">
    <source>
        <dbReference type="EMBL" id="QQP49793.1"/>
    </source>
</evidence>
<name>A0A7T8K862_CALRO</name>
<dbReference type="AlphaFoldDB" id="A0A7T8K862"/>
<keyword evidence="2" id="KW-1185">Reference proteome</keyword>
<gene>
    <name evidence="1" type="ORF">FKW44_010580</name>
</gene>
<sequence>MELYSEISSFTIKSFINSLGKLNEYYAHGLWQLWEEMGCDQGSIGVLRPKAIRGYDGGREQSQNNLLIGSTTITSNWAHYLQNGCESLWSPRLTWPGQLERRCGPFWRDLRRRRRGSPWGRPIPISSLTFRLTRNKKTCSLKSTIIDLLDELGIEPRSQFERTIVCESDESFLPLSEEQLTRVVAVRDGLFKEKSKKIQEAEAMRTFIRDVSKKTPIGSQSRGKFFERVFRDILKMTDVK</sequence>
<protein>
    <submittedName>
        <fullName evidence="1">Uncharacterized protein</fullName>
    </submittedName>
</protein>
<evidence type="ECO:0000313" key="2">
    <source>
        <dbReference type="Proteomes" id="UP000595437"/>
    </source>
</evidence>
<dbReference type="Proteomes" id="UP000595437">
    <property type="component" value="Chromosome 7"/>
</dbReference>